<protein>
    <recommendedName>
        <fullName evidence="3">Bacteriophage SP-beta YorD domain-containing protein</fullName>
    </recommendedName>
</protein>
<gene>
    <name evidence="1" type="ORF">CGZ75_00345</name>
</gene>
<reference evidence="1 2" key="1">
    <citation type="submission" date="2017-07" db="EMBL/GenBank/DDBJ databases">
        <title>Paenibacillus herberti R33 genome sequencing and assembly.</title>
        <authorList>
            <person name="Su W."/>
        </authorList>
    </citation>
    <scope>NUCLEOTIDE SEQUENCE [LARGE SCALE GENOMIC DNA]</scope>
    <source>
        <strain evidence="1 2">R33</strain>
    </source>
</reference>
<accession>A0A229P009</accession>
<evidence type="ECO:0000313" key="1">
    <source>
        <dbReference type="EMBL" id="OXM15235.1"/>
    </source>
</evidence>
<evidence type="ECO:0008006" key="3">
    <source>
        <dbReference type="Google" id="ProtNLM"/>
    </source>
</evidence>
<keyword evidence="2" id="KW-1185">Reference proteome</keyword>
<dbReference type="AlphaFoldDB" id="A0A229P009"/>
<dbReference type="Proteomes" id="UP000215145">
    <property type="component" value="Unassembled WGS sequence"/>
</dbReference>
<sequence>MKEAIITDLNGLFIDVELVDDNETGYLPLSAPDDPYDNEVAPITGYRVALPVTPGFYRPRFDREAYDAHQASLSSYVVAKAAWLALPEGERGPEPTAPASTAYWVEGLAPEDIAALQLTLPRPSPEQVRIRQLETDNATLLLSQAETEARLQKSEQDHAGLLLALVEGGVI</sequence>
<dbReference type="RefSeq" id="WP_089522084.1">
    <property type="nucleotide sequence ID" value="NZ_NMUQ01000001.1"/>
</dbReference>
<evidence type="ECO:0000313" key="2">
    <source>
        <dbReference type="Proteomes" id="UP000215145"/>
    </source>
</evidence>
<comment type="caution">
    <text evidence="1">The sequence shown here is derived from an EMBL/GenBank/DDBJ whole genome shotgun (WGS) entry which is preliminary data.</text>
</comment>
<proteinExistence type="predicted"/>
<organism evidence="1 2">
    <name type="scientific">Paenibacillus herberti</name>
    <dbReference type="NCBI Taxonomy" id="1619309"/>
    <lineage>
        <taxon>Bacteria</taxon>
        <taxon>Bacillati</taxon>
        <taxon>Bacillota</taxon>
        <taxon>Bacilli</taxon>
        <taxon>Bacillales</taxon>
        <taxon>Paenibacillaceae</taxon>
        <taxon>Paenibacillus</taxon>
    </lineage>
</organism>
<dbReference type="OrthoDB" id="2974702at2"/>
<name>A0A229P009_9BACL</name>
<dbReference type="EMBL" id="NMUQ01000001">
    <property type="protein sequence ID" value="OXM15235.1"/>
    <property type="molecule type" value="Genomic_DNA"/>
</dbReference>